<keyword evidence="1" id="KW-0812">Transmembrane</keyword>
<gene>
    <name evidence="2" type="ORF">RWE15_08365</name>
</gene>
<comment type="caution">
    <text evidence="2">The sequence shown here is derived from an EMBL/GenBank/DDBJ whole genome shotgun (WGS) entry which is preliminary data.</text>
</comment>
<organism evidence="2 3">
    <name type="scientific">Tigheibacillus halophilus</name>
    <dbReference type="NCBI Taxonomy" id="361280"/>
    <lineage>
        <taxon>Bacteria</taxon>
        <taxon>Bacillati</taxon>
        <taxon>Bacillota</taxon>
        <taxon>Bacilli</taxon>
        <taxon>Bacillales</taxon>
        <taxon>Bacillaceae</taxon>
        <taxon>Tigheibacillus</taxon>
    </lineage>
</organism>
<accession>A0ABU5C575</accession>
<evidence type="ECO:0000313" key="3">
    <source>
        <dbReference type="Proteomes" id="UP001281447"/>
    </source>
</evidence>
<proteinExistence type="predicted"/>
<evidence type="ECO:0000256" key="1">
    <source>
        <dbReference type="SAM" id="Phobius"/>
    </source>
</evidence>
<feature type="transmembrane region" description="Helical" evidence="1">
    <location>
        <begin position="25"/>
        <end position="49"/>
    </location>
</feature>
<keyword evidence="3" id="KW-1185">Reference proteome</keyword>
<sequence length="52" mass="6151">MGYITEQRKDKPLYKPVVFNLKMKLITAISVLIVGIFVIFSLFFALFYIRTY</sequence>
<keyword evidence="1" id="KW-1133">Transmembrane helix</keyword>
<evidence type="ECO:0000313" key="2">
    <source>
        <dbReference type="EMBL" id="MDY0394456.1"/>
    </source>
</evidence>
<dbReference type="EMBL" id="JAWDIP010000003">
    <property type="protein sequence ID" value="MDY0394456.1"/>
    <property type="molecule type" value="Genomic_DNA"/>
</dbReference>
<name>A0ABU5C575_9BACI</name>
<reference evidence="2 3" key="1">
    <citation type="submission" date="2023-10" db="EMBL/GenBank/DDBJ databases">
        <title>Virgibacillus halophilus 5B73C genome.</title>
        <authorList>
            <person name="Miliotis G."/>
            <person name="Sengupta P."/>
            <person name="Hameed A."/>
            <person name="Chuvochina M."/>
            <person name="Mcdonagh F."/>
            <person name="Simpson A.C."/>
            <person name="Singh N.K."/>
            <person name="Rekha P.D."/>
            <person name="Raman K."/>
            <person name="Hugenholtz P."/>
            <person name="Venkateswaran K."/>
        </authorList>
    </citation>
    <scope>NUCLEOTIDE SEQUENCE [LARGE SCALE GENOMIC DNA]</scope>
    <source>
        <strain evidence="2 3">5B73C</strain>
    </source>
</reference>
<dbReference type="Proteomes" id="UP001281447">
    <property type="component" value="Unassembled WGS sequence"/>
</dbReference>
<keyword evidence="1" id="KW-0472">Membrane</keyword>
<protein>
    <submittedName>
        <fullName evidence="2">Uncharacterized protein</fullName>
    </submittedName>
</protein>